<evidence type="ECO:0000256" key="3">
    <source>
        <dbReference type="ARBA" id="ARBA00023015"/>
    </source>
</evidence>
<feature type="domain" description="Response regulatory" evidence="7">
    <location>
        <begin position="11"/>
        <end position="125"/>
    </location>
</feature>
<keyword evidence="3" id="KW-0805">Transcription regulation</keyword>
<dbReference type="SMART" id="SM00448">
    <property type="entry name" value="REC"/>
    <property type="match status" value="1"/>
</dbReference>
<keyword evidence="2" id="KW-0902">Two-component regulatory system</keyword>
<sequence>MRRRHLMVQKRILTIDDEPDVRAMLKARLESKSYEVIAAADGEEGLEKVEYERPDLIILDVMMPRMDGYTFIREMRNRYPDLKIPIIVLTAKDKLKDLFEIEGIGDYLTKPYDAQELLQKIEKFLGTK</sequence>
<dbReference type="PANTHER" id="PTHR44591:SF3">
    <property type="entry name" value="RESPONSE REGULATORY DOMAIN-CONTAINING PROTEIN"/>
    <property type="match status" value="1"/>
</dbReference>
<dbReference type="CDD" id="cd17574">
    <property type="entry name" value="REC_OmpR"/>
    <property type="match status" value="1"/>
</dbReference>
<reference evidence="8 9" key="1">
    <citation type="submission" date="2017-09" db="EMBL/GenBank/DDBJ databases">
        <title>Depth-based differentiation of microbial function through sediment-hosted aquifers and enrichment of novel symbionts in the deep terrestrial subsurface.</title>
        <authorList>
            <person name="Probst A.J."/>
            <person name="Ladd B."/>
            <person name="Jarett J.K."/>
            <person name="Geller-Mcgrath D.E."/>
            <person name="Sieber C.M."/>
            <person name="Emerson J.B."/>
            <person name="Anantharaman K."/>
            <person name="Thomas B.C."/>
            <person name="Malmstrom R."/>
            <person name="Stieglmeier M."/>
            <person name="Klingl A."/>
            <person name="Woyke T."/>
            <person name="Ryan C.M."/>
            <person name="Banfield J.F."/>
        </authorList>
    </citation>
    <scope>NUCLEOTIDE SEQUENCE [LARGE SCALE GENOMIC DNA]</scope>
    <source>
        <strain evidence="8">CG11_big_fil_rev_8_21_14_0_20_45_26</strain>
    </source>
</reference>
<dbReference type="InterPro" id="IPR050595">
    <property type="entry name" value="Bact_response_regulator"/>
</dbReference>
<gene>
    <name evidence="8" type="ORF">COV74_05825</name>
</gene>
<name>A0A2H0LP31_9BACT</name>
<evidence type="ECO:0000256" key="5">
    <source>
        <dbReference type="ARBA" id="ARBA00023163"/>
    </source>
</evidence>
<dbReference type="Gene3D" id="3.40.50.2300">
    <property type="match status" value="1"/>
</dbReference>
<dbReference type="AlphaFoldDB" id="A0A2H0LP31"/>
<dbReference type="EMBL" id="PCVY01000049">
    <property type="protein sequence ID" value="PIQ86193.1"/>
    <property type="molecule type" value="Genomic_DNA"/>
</dbReference>
<dbReference type="Pfam" id="PF00072">
    <property type="entry name" value="Response_reg"/>
    <property type="match status" value="1"/>
</dbReference>
<dbReference type="SUPFAM" id="SSF52172">
    <property type="entry name" value="CheY-like"/>
    <property type="match status" value="1"/>
</dbReference>
<dbReference type="Proteomes" id="UP000230859">
    <property type="component" value="Unassembled WGS sequence"/>
</dbReference>
<keyword evidence="4" id="KW-0238">DNA-binding</keyword>
<evidence type="ECO:0000313" key="8">
    <source>
        <dbReference type="EMBL" id="PIQ86193.1"/>
    </source>
</evidence>
<keyword evidence="5" id="KW-0804">Transcription</keyword>
<dbReference type="InterPro" id="IPR011006">
    <property type="entry name" value="CheY-like_superfamily"/>
</dbReference>
<dbReference type="FunFam" id="3.40.50.2300:FF:000001">
    <property type="entry name" value="DNA-binding response regulator PhoB"/>
    <property type="match status" value="1"/>
</dbReference>
<evidence type="ECO:0000313" key="9">
    <source>
        <dbReference type="Proteomes" id="UP000230859"/>
    </source>
</evidence>
<evidence type="ECO:0000259" key="7">
    <source>
        <dbReference type="PROSITE" id="PS50110"/>
    </source>
</evidence>
<dbReference type="GO" id="GO:0003677">
    <property type="term" value="F:DNA binding"/>
    <property type="evidence" value="ECO:0007669"/>
    <property type="project" value="UniProtKB-KW"/>
</dbReference>
<evidence type="ECO:0000256" key="2">
    <source>
        <dbReference type="ARBA" id="ARBA00023012"/>
    </source>
</evidence>
<protein>
    <submittedName>
        <fullName evidence="8">Two-component system response regulator</fullName>
    </submittedName>
</protein>
<dbReference type="GO" id="GO:0000160">
    <property type="term" value="P:phosphorelay signal transduction system"/>
    <property type="evidence" value="ECO:0007669"/>
    <property type="project" value="UniProtKB-KW"/>
</dbReference>
<dbReference type="InterPro" id="IPR001789">
    <property type="entry name" value="Sig_transdc_resp-reg_receiver"/>
</dbReference>
<evidence type="ECO:0000256" key="6">
    <source>
        <dbReference type="PROSITE-ProRule" id="PRU00169"/>
    </source>
</evidence>
<feature type="modified residue" description="4-aspartylphosphate" evidence="6">
    <location>
        <position position="60"/>
    </location>
</feature>
<organism evidence="8 9">
    <name type="scientific">Candidatus Abzuiibacterium crystallinum</name>
    <dbReference type="NCBI Taxonomy" id="1974748"/>
    <lineage>
        <taxon>Bacteria</taxon>
        <taxon>Pseudomonadati</taxon>
        <taxon>Candidatus Omnitrophota</taxon>
        <taxon>Candidatus Abzuiibacterium</taxon>
    </lineage>
</organism>
<evidence type="ECO:0000256" key="1">
    <source>
        <dbReference type="ARBA" id="ARBA00022553"/>
    </source>
</evidence>
<dbReference type="PANTHER" id="PTHR44591">
    <property type="entry name" value="STRESS RESPONSE REGULATOR PROTEIN 1"/>
    <property type="match status" value="1"/>
</dbReference>
<comment type="caution">
    <text evidence="8">The sequence shown here is derived from an EMBL/GenBank/DDBJ whole genome shotgun (WGS) entry which is preliminary data.</text>
</comment>
<keyword evidence="1 6" id="KW-0597">Phosphoprotein</keyword>
<accession>A0A2H0LP31</accession>
<evidence type="ECO:0000256" key="4">
    <source>
        <dbReference type="ARBA" id="ARBA00023125"/>
    </source>
</evidence>
<proteinExistence type="predicted"/>
<dbReference type="PROSITE" id="PS50110">
    <property type="entry name" value="RESPONSE_REGULATORY"/>
    <property type="match status" value="1"/>
</dbReference>